<dbReference type="GO" id="GO:0003676">
    <property type="term" value="F:nucleic acid binding"/>
    <property type="evidence" value="ECO:0007669"/>
    <property type="project" value="InterPro"/>
</dbReference>
<dbReference type="InterPro" id="IPR029063">
    <property type="entry name" value="SAM-dependent_MTases_sf"/>
</dbReference>
<evidence type="ECO:0000256" key="5">
    <source>
        <dbReference type="ARBA" id="ARBA00047942"/>
    </source>
</evidence>
<reference evidence="6" key="1">
    <citation type="submission" date="2013-10" db="EMBL/GenBank/DDBJ databases">
        <title>Draft genome sequence of Clostridium botulinum type B strain Osaka05.</title>
        <authorList>
            <person name="Sakaguchi Y."/>
            <person name="Hosomi K."/>
            <person name="Uchiyama J."/>
            <person name="Ogura Y."/>
            <person name="Sakaguchi M."/>
            <person name="Kohda T."/>
            <person name="Mukamoto M."/>
            <person name="Misawa N."/>
            <person name="Matsuzaki S."/>
            <person name="Hayashi T."/>
            <person name="Kozaki S."/>
        </authorList>
    </citation>
    <scope>NUCLEOTIDE SEQUENCE</scope>
    <source>
        <strain evidence="6">Osaka05</strain>
    </source>
</reference>
<protein>
    <recommendedName>
        <fullName evidence="1">site-specific DNA-methyltransferase (adenine-specific)</fullName>
        <ecNumber evidence="1">2.1.1.72</ecNumber>
    </recommendedName>
</protein>
<evidence type="ECO:0000313" key="6">
    <source>
        <dbReference type="EMBL" id="BAO04752.1"/>
    </source>
</evidence>
<dbReference type="SUPFAM" id="SSF53335">
    <property type="entry name" value="S-adenosyl-L-methionine-dependent methyltransferases"/>
    <property type="match status" value="1"/>
</dbReference>
<name>A0A060N4Q4_CLOBO</name>
<dbReference type="EMBL" id="BA000058">
    <property type="protein sequence ID" value="BAO04752.1"/>
    <property type="molecule type" value="Genomic_DNA"/>
</dbReference>
<keyword evidence="4" id="KW-0949">S-adenosyl-L-methionine</keyword>
<evidence type="ECO:0000256" key="3">
    <source>
        <dbReference type="ARBA" id="ARBA00022679"/>
    </source>
</evidence>
<sequence>MSPFVGGAWVECLIKSKNKYLYDKHPYLIEMYRTLQRGWNPPLNLSKEEYQYIKTNKDEERYLTGFVGFGCSYSGKWFGGYAKNKASRNYCLNAHNSILKKMKTLQDAHFHCKDYKELKPKNSIIYCDPPYKGFTQYDEVLLGRFNTEEFWEYMRKWSCNNLVFISEYNAPDDFTCIWQKETKLDIRNRNNKKEQRIEKLFVHKNNLNKIHI</sequence>
<evidence type="ECO:0000256" key="4">
    <source>
        <dbReference type="ARBA" id="ARBA00022691"/>
    </source>
</evidence>
<keyword evidence="3" id="KW-0808">Transferase</keyword>
<dbReference type="AlphaFoldDB" id="A0A060N4Q4"/>
<gene>
    <name evidence="6" type="ORF">CBO05P1_033</name>
</gene>
<dbReference type="EC" id="2.1.1.72" evidence="1"/>
<dbReference type="PROSITE" id="PS00092">
    <property type="entry name" value="N6_MTASE"/>
    <property type="match status" value="1"/>
</dbReference>
<evidence type="ECO:0000256" key="2">
    <source>
        <dbReference type="ARBA" id="ARBA00022603"/>
    </source>
</evidence>
<accession>A0A060N4Q4</accession>
<proteinExistence type="predicted"/>
<dbReference type="GO" id="GO:0009307">
    <property type="term" value="P:DNA restriction-modification system"/>
    <property type="evidence" value="ECO:0007669"/>
    <property type="project" value="InterPro"/>
</dbReference>
<organism evidence="6">
    <name type="scientific">Clostridium botulinum B str. Osaka05</name>
    <dbReference type="NCBI Taxonomy" id="1407017"/>
    <lineage>
        <taxon>Bacteria</taxon>
        <taxon>Bacillati</taxon>
        <taxon>Bacillota</taxon>
        <taxon>Clostridia</taxon>
        <taxon>Eubacteriales</taxon>
        <taxon>Clostridiaceae</taxon>
        <taxon>Clostridium</taxon>
    </lineage>
</organism>
<dbReference type="Pfam" id="PF02086">
    <property type="entry name" value="MethyltransfD12"/>
    <property type="match status" value="1"/>
</dbReference>
<dbReference type="HOGENOM" id="CLU_103380_0_0_9"/>
<comment type="catalytic activity">
    <reaction evidence="5">
        <text>a 2'-deoxyadenosine in DNA + S-adenosyl-L-methionine = an N(6)-methyl-2'-deoxyadenosine in DNA + S-adenosyl-L-homocysteine + H(+)</text>
        <dbReference type="Rhea" id="RHEA:15197"/>
        <dbReference type="Rhea" id="RHEA-COMP:12418"/>
        <dbReference type="Rhea" id="RHEA-COMP:12419"/>
        <dbReference type="ChEBI" id="CHEBI:15378"/>
        <dbReference type="ChEBI" id="CHEBI:57856"/>
        <dbReference type="ChEBI" id="CHEBI:59789"/>
        <dbReference type="ChEBI" id="CHEBI:90615"/>
        <dbReference type="ChEBI" id="CHEBI:90616"/>
        <dbReference type="EC" id="2.1.1.72"/>
    </reaction>
</comment>
<keyword evidence="2" id="KW-0489">Methyltransferase</keyword>
<dbReference type="GO" id="GO:0009007">
    <property type="term" value="F:site-specific DNA-methyltransferase (adenine-specific) activity"/>
    <property type="evidence" value="ECO:0007669"/>
    <property type="project" value="UniProtKB-EC"/>
</dbReference>
<dbReference type="Proteomes" id="UP000054164">
    <property type="component" value="Unassembled WGS sequence"/>
</dbReference>
<dbReference type="GO" id="GO:0032259">
    <property type="term" value="P:methylation"/>
    <property type="evidence" value="ECO:0007669"/>
    <property type="project" value="UniProtKB-KW"/>
</dbReference>
<dbReference type="Gene3D" id="3.40.50.150">
    <property type="entry name" value="Vaccinia Virus protein VP39"/>
    <property type="match status" value="1"/>
</dbReference>
<evidence type="ECO:0000256" key="1">
    <source>
        <dbReference type="ARBA" id="ARBA00011900"/>
    </source>
</evidence>
<dbReference type="InterPro" id="IPR002052">
    <property type="entry name" value="DNA_methylase_N6_adenine_CS"/>
</dbReference>
<dbReference type="InterPro" id="IPR012327">
    <property type="entry name" value="MeTrfase_D12"/>
</dbReference>